<evidence type="ECO:0000313" key="3">
    <source>
        <dbReference type="Proteomes" id="UP000277179"/>
    </source>
</evidence>
<sequence length="86" mass="9378">MIIMGKRHPNFPAWQWRTQPQAHQHPTNLGLQLLAVPLLIIGFLLMVSGVFSFSLASVAIGVVGLLAGVALQRHGRTLEAQGSQHF</sequence>
<name>A0A3M4Q6N6_9PSED</name>
<accession>A0A3M4Q6N6</accession>
<keyword evidence="1" id="KW-0812">Transmembrane</keyword>
<feature type="transmembrane region" description="Helical" evidence="1">
    <location>
        <begin position="29"/>
        <end position="47"/>
    </location>
</feature>
<dbReference type="AlphaFoldDB" id="A0A3M4Q6N6"/>
<keyword evidence="1" id="KW-0472">Membrane</keyword>
<reference evidence="2 3" key="1">
    <citation type="submission" date="2018-08" db="EMBL/GenBank/DDBJ databases">
        <title>Recombination of ecologically and evolutionarily significant loci maintains genetic cohesion in the Pseudomonas syringae species complex.</title>
        <authorList>
            <person name="Dillon M."/>
            <person name="Thakur S."/>
            <person name="Almeida R.N.D."/>
            <person name="Weir B.S."/>
            <person name="Guttman D.S."/>
        </authorList>
    </citation>
    <scope>NUCLEOTIDE SEQUENCE [LARGE SCALE GENOMIC DNA]</scope>
    <source>
        <strain evidence="2 3">ICMP 11288</strain>
    </source>
</reference>
<organism evidence="2 3">
    <name type="scientific">Pseudomonas salomonii</name>
    <dbReference type="NCBI Taxonomy" id="191391"/>
    <lineage>
        <taxon>Bacteria</taxon>
        <taxon>Pseudomonadati</taxon>
        <taxon>Pseudomonadota</taxon>
        <taxon>Gammaproteobacteria</taxon>
        <taxon>Pseudomonadales</taxon>
        <taxon>Pseudomonadaceae</taxon>
        <taxon>Pseudomonas</taxon>
    </lineage>
</organism>
<gene>
    <name evidence="2" type="ORF">ALP97_03970</name>
</gene>
<feature type="transmembrane region" description="Helical" evidence="1">
    <location>
        <begin position="53"/>
        <end position="71"/>
    </location>
</feature>
<keyword evidence="1" id="KW-1133">Transmembrane helix</keyword>
<dbReference type="EMBL" id="RBRL01000291">
    <property type="protein sequence ID" value="RMQ86108.1"/>
    <property type="molecule type" value="Genomic_DNA"/>
</dbReference>
<evidence type="ECO:0000313" key="2">
    <source>
        <dbReference type="EMBL" id="RMQ86108.1"/>
    </source>
</evidence>
<comment type="caution">
    <text evidence="2">The sequence shown here is derived from an EMBL/GenBank/DDBJ whole genome shotgun (WGS) entry which is preliminary data.</text>
</comment>
<evidence type="ECO:0000256" key="1">
    <source>
        <dbReference type="SAM" id="Phobius"/>
    </source>
</evidence>
<dbReference type="Proteomes" id="UP000277179">
    <property type="component" value="Unassembled WGS sequence"/>
</dbReference>
<evidence type="ECO:0008006" key="4">
    <source>
        <dbReference type="Google" id="ProtNLM"/>
    </source>
</evidence>
<protein>
    <recommendedName>
        <fullName evidence="4">Terminase</fullName>
    </recommendedName>
</protein>
<proteinExistence type="predicted"/>